<dbReference type="EMBL" id="JBHTAA010000005">
    <property type="protein sequence ID" value="MFC7204736.1"/>
    <property type="molecule type" value="Genomic_DNA"/>
</dbReference>
<accession>A0ABD5ZHJ2</accession>
<proteinExistence type="predicted"/>
<reference evidence="2 3" key="1">
    <citation type="journal article" date="2019" name="Int. J. Syst. Evol. Microbiol.">
        <title>The Global Catalogue of Microorganisms (GCM) 10K type strain sequencing project: providing services to taxonomists for standard genome sequencing and annotation.</title>
        <authorList>
            <consortium name="The Broad Institute Genomics Platform"/>
            <consortium name="The Broad Institute Genome Sequencing Center for Infectious Disease"/>
            <person name="Wu L."/>
            <person name="Ma J."/>
        </authorList>
    </citation>
    <scope>NUCLEOTIDE SEQUENCE [LARGE SCALE GENOMIC DNA]</scope>
    <source>
        <strain evidence="2 3">DSM 29988</strain>
    </source>
</reference>
<name>A0ABD5ZHJ2_9EURY</name>
<dbReference type="RefSeq" id="WP_390224680.1">
    <property type="nucleotide sequence ID" value="NZ_JBHTAA010000005.1"/>
</dbReference>
<evidence type="ECO:0000313" key="2">
    <source>
        <dbReference type="EMBL" id="MFC7204736.1"/>
    </source>
</evidence>
<evidence type="ECO:0000256" key="1">
    <source>
        <dbReference type="SAM" id="MobiDB-lite"/>
    </source>
</evidence>
<evidence type="ECO:0000313" key="3">
    <source>
        <dbReference type="Proteomes" id="UP001596481"/>
    </source>
</evidence>
<feature type="region of interest" description="Disordered" evidence="1">
    <location>
        <begin position="115"/>
        <end position="146"/>
    </location>
</feature>
<feature type="compositionally biased region" description="Basic and acidic residues" evidence="1">
    <location>
        <begin position="115"/>
        <end position="136"/>
    </location>
</feature>
<keyword evidence="3" id="KW-1185">Reference proteome</keyword>
<dbReference type="Proteomes" id="UP001596481">
    <property type="component" value="Unassembled WGS sequence"/>
</dbReference>
<sequence>MTVTFEFPRKNDADQFREELAEYVADSDDKRLKRVVFEDSLPSIPRDRINAAIASTEAETGTTDTVPLTRAEKRQIDFSQVPYVRAKAIKNVLLKAGVDDWLAYFDPTLSVDEHRSHAAEWRREGGGARNDRDRPSRSAAATAEKAANESCGRAADACREGYSDACEMLSDECGYTADDVAGVVAESNGSVSMDDLDGVRLGDAHTVDVVMTTLGDYAEGAA</sequence>
<dbReference type="AlphaFoldDB" id="A0ABD5ZHJ2"/>
<gene>
    <name evidence="2" type="ORF">ACFQJC_14545</name>
</gene>
<protein>
    <submittedName>
        <fullName evidence="2">Uncharacterized protein</fullName>
    </submittedName>
</protein>
<organism evidence="2 3">
    <name type="scientific">Haloferax namakaokahaiae</name>
    <dbReference type="NCBI Taxonomy" id="1748331"/>
    <lineage>
        <taxon>Archaea</taxon>
        <taxon>Methanobacteriati</taxon>
        <taxon>Methanobacteriota</taxon>
        <taxon>Stenosarchaea group</taxon>
        <taxon>Halobacteria</taxon>
        <taxon>Halobacteriales</taxon>
        <taxon>Haloferacaceae</taxon>
        <taxon>Haloferax</taxon>
    </lineage>
</organism>
<comment type="caution">
    <text evidence="2">The sequence shown here is derived from an EMBL/GenBank/DDBJ whole genome shotgun (WGS) entry which is preliminary data.</text>
</comment>